<dbReference type="STRING" id="1884261.A0A5C3Q695"/>
<comment type="similarity">
    <text evidence="2 8">Belongs to the GDA1/CD39 NTPase family.</text>
</comment>
<dbReference type="GO" id="GO:0045134">
    <property type="term" value="F:UDP phosphatase activity"/>
    <property type="evidence" value="ECO:0007669"/>
    <property type="project" value="TreeGrafter"/>
</dbReference>
<dbReference type="InterPro" id="IPR000407">
    <property type="entry name" value="GDA1_CD39_NTPase"/>
</dbReference>
<dbReference type="CDD" id="cd24040">
    <property type="entry name" value="ASKHA_NBD_GDA1"/>
    <property type="match status" value="1"/>
</dbReference>
<dbReference type="GO" id="GO:0009134">
    <property type="term" value="P:nucleoside diphosphate catabolic process"/>
    <property type="evidence" value="ECO:0007669"/>
    <property type="project" value="TreeGrafter"/>
</dbReference>
<proteinExistence type="inferred from homology"/>
<dbReference type="PANTHER" id="PTHR11782:SF83">
    <property type="entry name" value="GUANOSINE-DIPHOSPHATASE"/>
    <property type="match status" value="1"/>
</dbReference>
<organism evidence="11 12">
    <name type="scientific">Pterulicium gracile</name>
    <dbReference type="NCBI Taxonomy" id="1884261"/>
    <lineage>
        <taxon>Eukaryota</taxon>
        <taxon>Fungi</taxon>
        <taxon>Dikarya</taxon>
        <taxon>Basidiomycota</taxon>
        <taxon>Agaricomycotina</taxon>
        <taxon>Agaricomycetes</taxon>
        <taxon>Agaricomycetidae</taxon>
        <taxon>Agaricales</taxon>
        <taxon>Pleurotineae</taxon>
        <taxon>Pterulaceae</taxon>
        <taxon>Pterulicium</taxon>
    </lineage>
</organism>
<feature type="transmembrane region" description="Helical" evidence="10">
    <location>
        <begin position="33"/>
        <end position="48"/>
    </location>
</feature>
<keyword evidence="7" id="KW-0067">ATP-binding</keyword>
<dbReference type="Pfam" id="PF01150">
    <property type="entry name" value="GDA1_CD39"/>
    <property type="match status" value="1"/>
</dbReference>
<evidence type="ECO:0000256" key="5">
    <source>
        <dbReference type="ARBA" id="ARBA00038903"/>
    </source>
</evidence>
<evidence type="ECO:0000256" key="1">
    <source>
        <dbReference type="ARBA" id="ARBA00004323"/>
    </source>
</evidence>
<evidence type="ECO:0000256" key="6">
    <source>
        <dbReference type="PIRSR" id="PIRSR600407-1"/>
    </source>
</evidence>
<dbReference type="PANTHER" id="PTHR11782">
    <property type="entry name" value="ADENOSINE/GUANOSINE DIPHOSPHATASE"/>
    <property type="match status" value="1"/>
</dbReference>
<dbReference type="GO" id="GO:0000139">
    <property type="term" value="C:Golgi membrane"/>
    <property type="evidence" value="ECO:0007669"/>
    <property type="project" value="UniProtKB-SubCell"/>
</dbReference>
<dbReference type="EMBL" id="ML178858">
    <property type="protein sequence ID" value="TFK96559.1"/>
    <property type="molecule type" value="Genomic_DNA"/>
</dbReference>
<feature type="region of interest" description="Disordered" evidence="9">
    <location>
        <begin position="69"/>
        <end position="119"/>
    </location>
</feature>
<sequence>MALLSPRTAQYERMETGGTGGPRKRRMFDWKKFGIAAFVLIALVYLFGPRESLSSSSWVSTADGLQDSINTDGAIPPTGHNTNTDLITTPAGSKPPSSKPPPSTTHPTIHATSFDNDPDASRTTYCTTPYSASLPIVQYALMIDAGSTGSRIHVYKFNNCKASLSYEYETFKMTKPGLSSYDGRPDEAAQSLDELMDEAVRVVPQALRGCSPVAVKATAGLRLLGAEKSESILRTVRKHLEADYPFKVIEAKDGVEIMDGKDEGVYAWITANYLLQTISSSEDLDTGGAATSYAVLDLGGASTQIVFEPKWEDKKTEMAEGEHKYDLKFGKAGHVLYQHSYLGYGLMRARRSVHQLVDFMDSVRSPHKLSSPKGTGDWEYDDDEASSKRKISNPCLAVGTEREVEIEDDVTGKKRKVLVTGSDVGSFDACNRVIQLVMAKDSICEVKPCSFNGVYQPSLLDTFSHGKVLLLSYFFDRIHPLLPSTLSASSDTTSITSSSSTFDPDSARLKVSTIASLARTVCAGKSSWITHFQGPSSSSAKANKELMDDLEGRPEWCLDLTFMYGLLRLGYEFEDGRDVMIGKRIEGTELGWSLGAAIGMLGEGSVVCRA</sequence>
<comment type="subcellular location">
    <subcellularLocation>
        <location evidence="1">Golgi apparatus membrane</location>
        <topology evidence="1">Single-pass type II membrane protein</topology>
    </subcellularLocation>
</comment>
<dbReference type="PROSITE" id="PS01238">
    <property type="entry name" value="GDA1_CD39_NTPASE"/>
    <property type="match status" value="1"/>
</dbReference>
<accession>A0A5C3Q695</accession>
<evidence type="ECO:0000313" key="11">
    <source>
        <dbReference type="EMBL" id="TFK96559.1"/>
    </source>
</evidence>
<name>A0A5C3Q695_9AGAR</name>
<evidence type="ECO:0000256" key="9">
    <source>
        <dbReference type="SAM" id="MobiDB-lite"/>
    </source>
</evidence>
<dbReference type="EC" id="3.6.1.42" evidence="5"/>
<reference evidence="11 12" key="1">
    <citation type="journal article" date="2019" name="Nat. Ecol. Evol.">
        <title>Megaphylogeny resolves global patterns of mushroom evolution.</title>
        <authorList>
            <person name="Varga T."/>
            <person name="Krizsan K."/>
            <person name="Foldi C."/>
            <person name="Dima B."/>
            <person name="Sanchez-Garcia M."/>
            <person name="Sanchez-Ramirez S."/>
            <person name="Szollosi G.J."/>
            <person name="Szarkandi J.G."/>
            <person name="Papp V."/>
            <person name="Albert L."/>
            <person name="Andreopoulos W."/>
            <person name="Angelini C."/>
            <person name="Antonin V."/>
            <person name="Barry K.W."/>
            <person name="Bougher N.L."/>
            <person name="Buchanan P."/>
            <person name="Buyck B."/>
            <person name="Bense V."/>
            <person name="Catcheside P."/>
            <person name="Chovatia M."/>
            <person name="Cooper J."/>
            <person name="Damon W."/>
            <person name="Desjardin D."/>
            <person name="Finy P."/>
            <person name="Geml J."/>
            <person name="Haridas S."/>
            <person name="Hughes K."/>
            <person name="Justo A."/>
            <person name="Karasinski D."/>
            <person name="Kautmanova I."/>
            <person name="Kiss B."/>
            <person name="Kocsube S."/>
            <person name="Kotiranta H."/>
            <person name="LaButti K.M."/>
            <person name="Lechner B.E."/>
            <person name="Liimatainen K."/>
            <person name="Lipzen A."/>
            <person name="Lukacs Z."/>
            <person name="Mihaltcheva S."/>
            <person name="Morgado L.N."/>
            <person name="Niskanen T."/>
            <person name="Noordeloos M.E."/>
            <person name="Ohm R.A."/>
            <person name="Ortiz-Santana B."/>
            <person name="Ovrebo C."/>
            <person name="Racz N."/>
            <person name="Riley R."/>
            <person name="Savchenko A."/>
            <person name="Shiryaev A."/>
            <person name="Soop K."/>
            <person name="Spirin V."/>
            <person name="Szebenyi C."/>
            <person name="Tomsovsky M."/>
            <person name="Tulloss R.E."/>
            <person name="Uehling J."/>
            <person name="Grigoriev I.V."/>
            <person name="Vagvolgyi C."/>
            <person name="Papp T."/>
            <person name="Martin F.M."/>
            <person name="Miettinen O."/>
            <person name="Hibbett D.S."/>
            <person name="Nagy L.G."/>
        </authorList>
    </citation>
    <scope>NUCLEOTIDE SEQUENCE [LARGE SCALE GENOMIC DNA]</scope>
    <source>
        <strain evidence="11 12">CBS 309.79</strain>
    </source>
</reference>
<keyword evidence="10" id="KW-1133">Transmembrane helix</keyword>
<keyword evidence="7" id="KW-0547">Nucleotide-binding</keyword>
<evidence type="ECO:0000256" key="3">
    <source>
        <dbReference type="ARBA" id="ARBA00022801"/>
    </source>
</evidence>
<dbReference type="GO" id="GO:0006487">
    <property type="term" value="P:protein N-linked glycosylation"/>
    <property type="evidence" value="ECO:0007669"/>
    <property type="project" value="TreeGrafter"/>
</dbReference>
<dbReference type="AlphaFoldDB" id="A0A5C3Q695"/>
<keyword evidence="3 8" id="KW-0378">Hydrolase</keyword>
<evidence type="ECO:0000256" key="10">
    <source>
        <dbReference type="SAM" id="Phobius"/>
    </source>
</evidence>
<dbReference type="OrthoDB" id="6372431at2759"/>
<feature type="binding site" evidence="7">
    <location>
        <begin position="300"/>
        <end position="304"/>
    </location>
    <ligand>
        <name>ATP</name>
        <dbReference type="ChEBI" id="CHEBI:30616"/>
    </ligand>
</feature>
<evidence type="ECO:0000313" key="12">
    <source>
        <dbReference type="Proteomes" id="UP000305067"/>
    </source>
</evidence>
<keyword evidence="10" id="KW-0472">Membrane</keyword>
<evidence type="ECO:0000256" key="7">
    <source>
        <dbReference type="PIRSR" id="PIRSR600407-2"/>
    </source>
</evidence>
<dbReference type="Gene3D" id="3.30.420.150">
    <property type="entry name" value="Exopolyphosphatase. Domain 2"/>
    <property type="match status" value="1"/>
</dbReference>
<feature type="region of interest" description="Disordered" evidence="9">
    <location>
        <begin position="1"/>
        <end position="25"/>
    </location>
</feature>
<protein>
    <recommendedName>
        <fullName evidence="5">guanosine-diphosphatase</fullName>
        <ecNumber evidence="5">3.6.1.42</ecNumber>
    </recommendedName>
</protein>
<keyword evidence="10" id="KW-0812">Transmembrane</keyword>
<dbReference type="GO" id="GO:0017111">
    <property type="term" value="F:ribonucleoside triphosphate phosphatase activity"/>
    <property type="evidence" value="ECO:0007669"/>
    <property type="project" value="TreeGrafter"/>
</dbReference>
<comment type="function">
    <text evidence="4">After transfer of sugars to endogenous macromolecular acceptors, the enzyme converts nucleoside diphosphates to nucleoside monophosphates which in turn exit the Golgi lumen in a coupled antiporter reaction, allowing entry of additional nucleotide sugar from the cytosol.</text>
</comment>
<keyword evidence="12" id="KW-1185">Reference proteome</keyword>
<evidence type="ECO:0000256" key="8">
    <source>
        <dbReference type="RuleBase" id="RU003833"/>
    </source>
</evidence>
<feature type="active site" description="Proton acceptor" evidence="6">
    <location>
        <position position="263"/>
    </location>
</feature>
<dbReference type="GO" id="GO:0005524">
    <property type="term" value="F:ATP binding"/>
    <property type="evidence" value="ECO:0007669"/>
    <property type="project" value="UniProtKB-KW"/>
</dbReference>
<dbReference type="GO" id="GO:0004382">
    <property type="term" value="F:GDP phosphatase activity"/>
    <property type="evidence" value="ECO:0007669"/>
    <property type="project" value="UniProtKB-EC"/>
</dbReference>
<evidence type="ECO:0000256" key="4">
    <source>
        <dbReference type="ARBA" id="ARBA00037742"/>
    </source>
</evidence>
<dbReference type="Proteomes" id="UP000305067">
    <property type="component" value="Unassembled WGS sequence"/>
</dbReference>
<dbReference type="Gene3D" id="3.30.420.40">
    <property type="match status" value="1"/>
</dbReference>
<gene>
    <name evidence="11" type="ORF">BDV98DRAFT_515444</name>
</gene>
<evidence type="ECO:0000256" key="2">
    <source>
        <dbReference type="ARBA" id="ARBA00009283"/>
    </source>
</evidence>